<name>A0A7Y9THF4_9BACT</name>
<comment type="caution">
    <text evidence="1">The sequence shown here is derived from an EMBL/GenBank/DDBJ whole genome shotgun (WGS) entry which is preliminary data.</text>
</comment>
<sequence length="47" mass="5400">MSQASEQRPRLATKVGSSFRNFFAWYKSAVLSPVTESEKAEWQKTSF</sequence>
<protein>
    <submittedName>
        <fullName evidence="1">Uncharacterized protein</fullName>
    </submittedName>
</protein>
<dbReference type="EMBL" id="JACCCW010000002">
    <property type="protein sequence ID" value="NYF80469.1"/>
    <property type="molecule type" value="Genomic_DNA"/>
</dbReference>
<organism evidence="1 2">
    <name type="scientific">Granulicella arctica</name>
    <dbReference type="NCBI Taxonomy" id="940613"/>
    <lineage>
        <taxon>Bacteria</taxon>
        <taxon>Pseudomonadati</taxon>
        <taxon>Acidobacteriota</taxon>
        <taxon>Terriglobia</taxon>
        <taxon>Terriglobales</taxon>
        <taxon>Acidobacteriaceae</taxon>
        <taxon>Granulicella</taxon>
    </lineage>
</organism>
<dbReference type="RefSeq" id="WP_179491889.1">
    <property type="nucleotide sequence ID" value="NZ_JACCCW010000002.1"/>
</dbReference>
<evidence type="ECO:0000313" key="1">
    <source>
        <dbReference type="EMBL" id="NYF80469.1"/>
    </source>
</evidence>
<evidence type="ECO:0000313" key="2">
    <source>
        <dbReference type="Proteomes" id="UP000589520"/>
    </source>
</evidence>
<dbReference type="AlphaFoldDB" id="A0A7Y9THF4"/>
<keyword evidence="2" id="KW-1185">Reference proteome</keyword>
<dbReference type="Proteomes" id="UP000589520">
    <property type="component" value="Unassembled WGS sequence"/>
</dbReference>
<proteinExistence type="predicted"/>
<reference evidence="1 2" key="1">
    <citation type="submission" date="2020-07" db="EMBL/GenBank/DDBJ databases">
        <title>Genomic Encyclopedia of Type Strains, Phase IV (KMG-V): Genome sequencing to study the core and pangenomes of soil and plant-associated prokaryotes.</title>
        <authorList>
            <person name="Whitman W."/>
        </authorList>
    </citation>
    <scope>NUCLEOTIDE SEQUENCE [LARGE SCALE GENOMIC DNA]</scope>
    <source>
        <strain evidence="1 2">X4EP2</strain>
    </source>
</reference>
<gene>
    <name evidence="1" type="ORF">HDF17_002789</name>
</gene>
<accession>A0A7Y9THF4</accession>